<dbReference type="Pfam" id="PF01894">
    <property type="entry name" value="YjbQ"/>
    <property type="match status" value="1"/>
</dbReference>
<dbReference type="SUPFAM" id="SSF111038">
    <property type="entry name" value="YjbQ-like"/>
    <property type="match status" value="1"/>
</dbReference>
<comment type="caution">
    <text evidence="2">The sequence shown here is derived from an EMBL/GenBank/DDBJ whole genome shotgun (WGS) entry which is preliminary data.</text>
</comment>
<dbReference type="PROSITE" id="PS01314">
    <property type="entry name" value="UPF0047"/>
    <property type="match status" value="1"/>
</dbReference>
<name>A0A7C3UJE8_9EURY</name>
<dbReference type="PIRSF" id="PIRSF004681">
    <property type="entry name" value="UCP004681"/>
    <property type="match status" value="1"/>
</dbReference>
<dbReference type="PANTHER" id="PTHR30615">
    <property type="entry name" value="UNCHARACTERIZED PROTEIN YJBQ-RELATED"/>
    <property type="match status" value="1"/>
</dbReference>
<evidence type="ECO:0000313" key="2">
    <source>
        <dbReference type="EMBL" id="HGE65573.1"/>
    </source>
</evidence>
<gene>
    <name evidence="3" type="ORF">ENT89_02685</name>
    <name evidence="2" type="ORF">ENX77_00290</name>
</gene>
<comment type="similarity">
    <text evidence="1">Belongs to the UPF0047 family.</text>
</comment>
<accession>A0A7C3UJE8</accession>
<dbReference type="EMBL" id="DTAK01000014">
    <property type="protein sequence ID" value="HGU59099.1"/>
    <property type="molecule type" value="Genomic_DNA"/>
</dbReference>
<dbReference type="InterPro" id="IPR001602">
    <property type="entry name" value="UPF0047_YjbQ-like"/>
</dbReference>
<dbReference type="EMBL" id="DTPI01000004">
    <property type="protein sequence ID" value="HGE65573.1"/>
    <property type="molecule type" value="Genomic_DNA"/>
</dbReference>
<organism evidence="2">
    <name type="scientific">Geoglobus ahangari</name>
    <dbReference type="NCBI Taxonomy" id="113653"/>
    <lineage>
        <taxon>Archaea</taxon>
        <taxon>Methanobacteriati</taxon>
        <taxon>Methanobacteriota</taxon>
        <taxon>Archaeoglobi</taxon>
        <taxon>Archaeoglobales</taxon>
        <taxon>Archaeoglobaceae</taxon>
        <taxon>Geoglobus</taxon>
    </lineage>
</organism>
<protein>
    <submittedName>
        <fullName evidence="2">YjbQ family protein</fullName>
    </submittedName>
</protein>
<dbReference type="NCBIfam" id="TIGR00149">
    <property type="entry name" value="TIGR00149_YjbQ"/>
    <property type="match status" value="1"/>
</dbReference>
<sequence length="130" mass="14810">MIEIRSRKREEIIDITDKVREFVKGKNGLAVVYSPHTTTAVIINEAESGLLQDILSKINELVPRGAGYLHDRIDDNADSHIKASLFGNSIVIPVEDGRLMLGTWQRILFLEFDGPRTRRVFVKVYETEKD</sequence>
<dbReference type="AlphaFoldDB" id="A0A7C3UJE8"/>
<evidence type="ECO:0000313" key="3">
    <source>
        <dbReference type="EMBL" id="HGU59099.1"/>
    </source>
</evidence>
<dbReference type="Gene3D" id="2.60.120.460">
    <property type="entry name" value="YjbQ-like"/>
    <property type="match status" value="1"/>
</dbReference>
<dbReference type="PANTHER" id="PTHR30615:SF8">
    <property type="entry name" value="UPF0047 PROTEIN C4A8.02C"/>
    <property type="match status" value="1"/>
</dbReference>
<evidence type="ECO:0000256" key="1">
    <source>
        <dbReference type="ARBA" id="ARBA00005534"/>
    </source>
</evidence>
<reference evidence="2" key="1">
    <citation type="journal article" date="2020" name="mSystems">
        <title>Genome- and Community-Level Interaction Insights into Carbon Utilization and Element Cycling Functions of Hydrothermarchaeota in Hydrothermal Sediment.</title>
        <authorList>
            <person name="Zhou Z."/>
            <person name="Liu Y."/>
            <person name="Xu W."/>
            <person name="Pan J."/>
            <person name="Luo Z.H."/>
            <person name="Li M."/>
        </authorList>
    </citation>
    <scope>NUCLEOTIDE SEQUENCE [LARGE SCALE GENOMIC DNA]</scope>
    <source>
        <strain evidence="3">SpSt-62</strain>
        <strain evidence="2">SpSt-97</strain>
    </source>
</reference>
<proteinExistence type="inferred from homology"/>
<dbReference type="InterPro" id="IPR035917">
    <property type="entry name" value="YjbQ-like_sf"/>
</dbReference>